<reference evidence="4" key="1">
    <citation type="journal article" date="2019" name="Int. J. Syst. Evol. Microbiol.">
        <title>The Global Catalogue of Microorganisms (GCM) 10K type strain sequencing project: providing services to taxonomists for standard genome sequencing and annotation.</title>
        <authorList>
            <consortium name="The Broad Institute Genomics Platform"/>
            <consortium name="The Broad Institute Genome Sequencing Center for Infectious Disease"/>
            <person name="Wu L."/>
            <person name="Ma J."/>
        </authorList>
    </citation>
    <scope>NUCLEOTIDE SEQUENCE [LARGE SCALE GENOMIC DNA]</scope>
    <source>
        <strain evidence="4">JCM 3296</strain>
    </source>
</reference>
<feature type="transmembrane region" description="Helical" evidence="2">
    <location>
        <begin position="93"/>
        <end position="115"/>
    </location>
</feature>
<evidence type="ECO:0000256" key="1">
    <source>
        <dbReference type="SAM" id="MobiDB-lite"/>
    </source>
</evidence>
<keyword evidence="2" id="KW-0812">Transmembrane</keyword>
<evidence type="ECO:0000313" key="3">
    <source>
        <dbReference type="EMBL" id="GGU65016.1"/>
    </source>
</evidence>
<comment type="caution">
    <text evidence="3">The sequence shown here is derived from an EMBL/GenBank/DDBJ whole genome shotgun (WGS) entry which is preliminary data.</text>
</comment>
<feature type="transmembrane region" description="Helical" evidence="2">
    <location>
        <begin position="257"/>
        <end position="278"/>
    </location>
</feature>
<gene>
    <name evidence="3" type="ORF">GCM10010178_66260</name>
</gene>
<evidence type="ECO:0000313" key="4">
    <source>
        <dbReference type="Proteomes" id="UP000649573"/>
    </source>
</evidence>
<protein>
    <submittedName>
        <fullName evidence="3">Transporter</fullName>
    </submittedName>
</protein>
<organism evidence="3 4">
    <name type="scientific">Lentzea flava</name>
    <dbReference type="NCBI Taxonomy" id="103732"/>
    <lineage>
        <taxon>Bacteria</taxon>
        <taxon>Bacillati</taxon>
        <taxon>Actinomycetota</taxon>
        <taxon>Actinomycetes</taxon>
        <taxon>Pseudonocardiales</taxon>
        <taxon>Pseudonocardiaceae</taxon>
        <taxon>Lentzea</taxon>
    </lineage>
</organism>
<keyword evidence="4" id="KW-1185">Reference proteome</keyword>
<dbReference type="Proteomes" id="UP000649573">
    <property type="component" value="Unassembled WGS sequence"/>
</dbReference>
<feature type="transmembrane region" description="Helical" evidence="2">
    <location>
        <begin position="135"/>
        <end position="152"/>
    </location>
</feature>
<accession>A0ABQ2V3I8</accession>
<evidence type="ECO:0000256" key="2">
    <source>
        <dbReference type="SAM" id="Phobius"/>
    </source>
</evidence>
<keyword evidence="2" id="KW-0472">Membrane</keyword>
<proteinExistence type="predicted"/>
<feature type="transmembrane region" description="Helical" evidence="2">
    <location>
        <begin position="51"/>
        <end position="72"/>
    </location>
</feature>
<name>A0ABQ2V3I8_9PSEU</name>
<sequence length="310" mass="33290">MNAFVWLTWRQHRWTIIFSAVLVVLAAYGLISAEANKNTGIDSMPMSGFYGLMVQLSFGGVIGVFWGAPLIARELEERTYFVAWGQDVTPVQWLRGKALVLGVLAAVLGAVAGLGDGRVGVNKAWSAFEGHPAVQAGYALFGLALGVFIGLLSRHVVTAMAATLVFYTLSRTLLAVLLRDHYLPASRSIARWDSTPVVPPGALELGNGFVGKDLSPMSVPEACAKLVNPNSCMRRSGGAAGTYVDFQPVERIEAFRYIEFGLFVALSAVLLALTFRLLRHGGGWKPSRSHRRITSETEPAPASEAAAAQG</sequence>
<feature type="compositionally biased region" description="Low complexity" evidence="1">
    <location>
        <begin position="296"/>
        <end position="310"/>
    </location>
</feature>
<keyword evidence="2" id="KW-1133">Transmembrane helix</keyword>
<feature type="transmembrane region" description="Helical" evidence="2">
    <location>
        <begin position="12"/>
        <end position="31"/>
    </location>
</feature>
<feature type="region of interest" description="Disordered" evidence="1">
    <location>
        <begin position="282"/>
        <end position="310"/>
    </location>
</feature>
<dbReference type="EMBL" id="BMRE01000039">
    <property type="protein sequence ID" value="GGU65016.1"/>
    <property type="molecule type" value="Genomic_DNA"/>
</dbReference>
<dbReference type="RefSeq" id="WP_189257687.1">
    <property type="nucleotide sequence ID" value="NZ_BMRE01000039.1"/>
</dbReference>